<proteinExistence type="predicted"/>
<accession>A0A5C6PKE0</accession>
<feature type="compositionally biased region" description="Basic and acidic residues" evidence="1">
    <location>
        <begin position="123"/>
        <end position="150"/>
    </location>
</feature>
<protein>
    <submittedName>
        <fullName evidence="2">Uncharacterized protein</fullName>
    </submittedName>
</protein>
<evidence type="ECO:0000313" key="2">
    <source>
        <dbReference type="EMBL" id="TWW79793.1"/>
    </source>
</evidence>
<organism evidence="2 3">
    <name type="scientific">Takifugu flavidus</name>
    <name type="common">sansaifugu</name>
    <dbReference type="NCBI Taxonomy" id="433684"/>
    <lineage>
        <taxon>Eukaryota</taxon>
        <taxon>Metazoa</taxon>
        <taxon>Chordata</taxon>
        <taxon>Craniata</taxon>
        <taxon>Vertebrata</taxon>
        <taxon>Euteleostomi</taxon>
        <taxon>Actinopterygii</taxon>
        <taxon>Neopterygii</taxon>
        <taxon>Teleostei</taxon>
        <taxon>Neoteleostei</taxon>
        <taxon>Acanthomorphata</taxon>
        <taxon>Eupercaria</taxon>
        <taxon>Tetraodontiformes</taxon>
        <taxon>Tetradontoidea</taxon>
        <taxon>Tetraodontidae</taxon>
        <taxon>Takifugu</taxon>
    </lineage>
</organism>
<comment type="caution">
    <text evidence="2">The sequence shown here is derived from an EMBL/GenBank/DDBJ whole genome shotgun (WGS) entry which is preliminary data.</text>
</comment>
<sequence length="150" mass="16561">MKDTRGQRGASWTPPEEKMIDPNPPTPHPSIITSNVSSPHQCLPEPFHHASQSAPSTTCVSLGCVTQGGRQRLEKPRPSVWRRSPRGSGHPVLPFTACARTLPHPQQPETATEGKNKNQPRSDTIEREGRGCEEERDEKIGEGKKEKQGM</sequence>
<feature type="region of interest" description="Disordered" evidence="1">
    <location>
        <begin position="1"/>
        <end position="150"/>
    </location>
</feature>
<dbReference type="EMBL" id="RHFK02000002">
    <property type="protein sequence ID" value="TWW79793.1"/>
    <property type="molecule type" value="Genomic_DNA"/>
</dbReference>
<feature type="compositionally biased region" description="Polar residues" evidence="1">
    <location>
        <begin position="31"/>
        <end position="40"/>
    </location>
</feature>
<evidence type="ECO:0000256" key="1">
    <source>
        <dbReference type="SAM" id="MobiDB-lite"/>
    </source>
</evidence>
<dbReference type="Proteomes" id="UP000324091">
    <property type="component" value="Chromosome 10"/>
</dbReference>
<reference evidence="2 3" key="1">
    <citation type="submission" date="2019-04" db="EMBL/GenBank/DDBJ databases">
        <title>Chromosome genome assembly for Takifugu flavidus.</title>
        <authorList>
            <person name="Xiao S."/>
        </authorList>
    </citation>
    <scope>NUCLEOTIDE SEQUENCE [LARGE SCALE GENOMIC DNA]</scope>
    <source>
        <strain evidence="2">HTHZ2018</strain>
        <tissue evidence="2">Muscle</tissue>
    </source>
</reference>
<gene>
    <name evidence="2" type="ORF">D4764_10G0008230</name>
</gene>
<evidence type="ECO:0000313" key="3">
    <source>
        <dbReference type="Proteomes" id="UP000324091"/>
    </source>
</evidence>
<feature type="compositionally biased region" description="Polar residues" evidence="1">
    <location>
        <begin position="50"/>
        <end position="60"/>
    </location>
</feature>
<name>A0A5C6PKE0_9TELE</name>
<dbReference type="AlphaFoldDB" id="A0A5C6PKE0"/>
<keyword evidence="3" id="KW-1185">Reference proteome</keyword>